<comment type="caution">
    <text evidence="1">The sequence shown here is derived from an EMBL/GenBank/DDBJ whole genome shotgun (WGS) entry which is preliminary data.</text>
</comment>
<evidence type="ECO:0000313" key="2">
    <source>
        <dbReference type="Proteomes" id="UP000789860"/>
    </source>
</evidence>
<dbReference type="Proteomes" id="UP000789860">
    <property type="component" value="Unassembled WGS sequence"/>
</dbReference>
<evidence type="ECO:0000313" key="1">
    <source>
        <dbReference type="EMBL" id="CAG8537984.1"/>
    </source>
</evidence>
<sequence length="731" mass="84276">MMNSNKQLSEKLPQARLPRLKREIIELRNDPLKGVDVIIHDDITSMCLILTPLQGPFFGLRLHLTVKIPEEYPRIAPKVSIQTAVEHPNVFDDWDEYDGYICADILQSHARSSNGYNGGYTAGYLLKYIFLQLLSFFSDQWVEQDHGGLYKIEVDKSAAQRIVRCYSCTKCGYNKPTCSNPIKVVLIDDEIENQDIYGNRVSSSLSPTYVNSDVSTQTSDTTVNDLNDDAWLHILEFLTDQDIFLLSKAYPRISTLVSYFNIMLRRQLVCYYLRKNFTESVLGIGVRAGYGSVEKRELIIEEFDLFSYEAFKDHNLRVGIWGNKFTHFLPIALNQHHFDRSLPILKLSLMQLRDYSNWDPSIIFKTIPGIMSTIVVNLMKACDDSGAQSVSNRNLVVLKASEKALQGYCLLLHLLTMLAEKYPEITKEAENKITRFINSEKKVERHKSRTPNLGELMIYLFLCKNVVWSDFCPSFLQELLARNVVWFLNKEPGLAYIEPENYRSDYRLNATFELSNTSLRLVLFQVSFLKIIQGIGKDMKHRYGYPSDEMSTSLLLLIKQIYNVKTWDVFFKMIDFSLPERGWKHVITKMLKNAINESYNSGYHQVPYTINELYFIRLKKESQMPPPSCWNNDLEEVNRLLTYGCDKSLQFHPKNQHNTRQGNNQDYRHFRGGRGGQNRRGDGGRNEPGGNSYEEIAEAINATHFDIIRFALFVLISSGRESLLLATNKPI</sequence>
<dbReference type="EMBL" id="CAJVPM010006708">
    <property type="protein sequence ID" value="CAG8537984.1"/>
    <property type="molecule type" value="Genomic_DNA"/>
</dbReference>
<keyword evidence="2" id="KW-1185">Reference proteome</keyword>
<feature type="non-terminal residue" evidence="1">
    <location>
        <position position="1"/>
    </location>
</feature>
<gene>
    <name evidence="1" type="ORF">SCALOS_LOCUS4725</name>
</gene>
<name>A0ACA9LLJ0_9GLOM</name>
<accession>A0ACA9LLJ0</accession>
<protein>
    <submittedName>
        <fullName evidence="1">5311_t:CDS:1</fullName>
    </submittedName>
</protein>
<organism evidence="1 2">
    <name type="scientific">Scutellospora calospora</name>
    <dbReference type="NCBI Taxonomy" id="85575"/>
    <lineage>
        <taxon>Eukaryota</taxon>
        <taxon>Fungi</taxon>
        <taxon>Fungi incertae sedis</taxon>
        <taxon>Mucoromycota</taxon>
        <taxon>Glomeromycotina</taxon>
        <taxon>Glomeromycetes</taxon>
        <taxon>Diversisporales</taxon>
        <taxon>Gigasporaceae</taxon>
        <taxon>Scutellospora</taxon>
    </lineage>
</organism>
<reference evidence="1" key="1">
    <citation type="submission" date="2021-06" db="EMBL/GenBank/DDBJ databases">
        <authorList>
            <person name="Kallberg Y."/>
            <person name="Tangrot J."/>
            <person name="Rosling A."/>
        </authorList>
    </citation>
    <scope>NUCLEOTIDE SEQUENCE</scope>
    <source>
        <strain evidence="1">AU212A</strain>
    </source>
</reference>
<proteinExistence type="predicted"/>